<dbReference type="Proteomes" id="UP000738325">
    <property type="component" value="Unassembled WGS sequence"/>
</dbReference>
<organism evidence="2 3">
    <name type="scientific">Dissophora globulifera</name>
    <dbReference type="NCBI Taxonomy" id="979702"/>
    <lineage>
        <taxon>Eukaryota</taxon>
        <taxon>Fungi</taxon>
        <taxon>Fungi incertae sedis</taxon>
        <taxon>Mucoromycota</taxon>
        <taxon>Mortierellomycotina</taxon>
        <taxon>Mortierellomycetes</taxon>
        <taxon>Mortierellales</taxon>
        <taxon>Mortierellaceae</taxon>
        <taxon>Dissophora</taxon>
    </lineage>
</organism>
<comment type="caution">
    <text evidence="2">The sequence shown here is derived from an EMBL/GenBank/DDBJ whole genome shotgun (WGS) entry which is preliminary data.</text>
</comment>
<name>A0A9P6RQS5_9FUNG</name>
<dbReference type="EMBL" id="JAAAIP010000196">
    <property type="protein sequence ID" value="KAG0323103.1"/>
    <property type="molecule type" value="Genomic_DNA"/>
</dbReference>
<evidence type="ECO:0000313" key="3">
    <source>
        <dbReference type="Proteomes" id="UP000738325"/>
    </source>
</evidence>
<proteinExistence type="predicted"/>
<evidence type="ECO:0000313" key="2">
    <source>
        <dbReference type="EMBL" id="KAG0323103.1"/>
    </source>
</evidence>
<gene>
    <name evidence="2" type="ORF">BGZ99_002942</name>
</gene>
<dbReference type="AlphaFoldDB" id="A0A9P6RQS5"/>
<evidence type="ECO:0000256" key="1">
    <source>
        <dbReference type="SAM" id="MobiDB-lite"/>
    </source>
</evidence>
<dbReference type="OrthoDB" id="2433906at2759"/>
<sequence>MLFCFLISIEQQKSKDLNISVHAPAIQGETTSAEQRQGPDATQDGRQAATREPPKPIKSIGDIESSFPALCGKDADLEQYLQQRNKYSQYLDGFYNGRGRFKSYK</sequence>
<keyword evidence="3" id="KW-1185">Reference proteome</keyword>
<accession>A0A9P6RQS5</accession>
<protein>
    <submittedName>
        <fullName evidence="2">Uncharacterized protein</fullName>
    </submittedName>
</protein>
<feature type="region of interest" description="Disordered" evidence="1">
    <location>
        <begin position="28"/>
        <end position="59"/>
    </location>
</feature>
<reference evidence="2" key="1">
    <citation type="journal article" date="2020" name="Fungal Divers.">
        <title>Resolving the Mortierellaceae phylogeny through synthesis of multi-gene phylogenetics and phylogenomics.</title>
        <authorList>
            <person name="Vandepol N."/>
            <person name="Liber J."/>
            <person name="Desiro A."/>
            <person name="Na H."/>
            <person name="Kennedy M."/>
            <person name="Barry K."/>
            <person name="Grigoriev I.V."/>
            <person name="Miller A.N."/>
            <person name="O'Donnell K."/>
            <person name="Stajich J.E."/>
            <person name="Bonito G."/>
        </authorList>
    </citation>
    <scope>NUCLEOTIDE SEQUENCE</scope>
    <source>
        <strain evidence="2">REB-010B</strain>
    </source>
</reference>